<dbReference type="GO" id="GO:0006780">
    <property type="term" value="P:uroporphyrinogen III biosynthetic process"/>
    <property type="evidence" value="ECO:0007669"/>
    <property type="project" value="InterPro"/>
</dbReference>
<dbReference type="InterPro" id="IPR003754">
    <property type="entry name" value="4pyrrol_synth_uPrphyn_synth"/>
</dbReference>
<keyword evidence="3" id="KW-1185">Reference proteome</keyword>
<dbReference type="STRING" id="400055.SAMN04490243_1024"/>
<sequence length="229" mass="25526">MIENPKVLSTRKLNVEQQNMLGASLDFHQYDAISIELLPAEGKIPAGYTPIFTSQNAVRACDVLLRDHAIEACCVGSKTQGLLGEYSVRILAVADKAADLAQILASEYPERHFIHYCGNRRLGELSRILKEHNIEFQEEVVYRTHLKRWSLGQDFDIVLFYSPSGVESFYSSRIGNQNTKDSDGDSALLAICIGPTTAKAAQQYTERIIIAREPTVESVLEALNEHINS</sequence>
<gene>
    <name evidence="2" type="ORF">SAMN04490243_1024</name>
</gene>
<dbReference type="Pfam" id="PF02602">
    <property type="entry name" value="HEM4"/>
    <property type="match status" value="1"/>
</dbReference>
<dbReference type="GO" id="GO:0004852">
    <property type="term" value="F:uroporphyrinogen-III synthase activity"/>
    <property type="evidence" value="ECO:0007669"/>
    <property type="project" value="InterPro"/>
</dbReference>
<dbReference type="Proteomes" id="UP000199534">
    <property type="component" value="Unassembled WGS sequence"/>
</dbReference>
<dbReference type="RefSeq" id="WP_092981171.1">
    <property type="nucleotide sequence ID" value="NZ_FOYQ01000001.1"/>
</dbReference>
<accession>A0A1I6G0G7</accession>
<dbReference type="PANTHER" id="PTHR12390">
    <property type="entry name" value="UROPORPHYRINOGEN III SYNTHASE"/>
    <property type="match status" value="1"/>
</dbReference>
<dbReference type="SUPFAM" id="SSF69618">
    <property type="entry name" value="HemD-like"/>
    <property type="match status" value="1"/>
</dbReference>
<evidence type="ECO:0000313" key="3">
    <source>
        <dbReference type="Proteomes" id="UP000199534"/>
    </source>
</evidence>
<dbReference type="CDD" id="cd06578">
    <property type="entry name" value="HemD"/>
    <property type="match status" value="1"/>
</dbReference>
<dbReference type="EMBL" id="FOYQ01000001">
    <property type="protein sequence ID" value="SFR35651.1"/>
    <property type="molecule type" value="Genomic_DNA"/>
</dbReference>
<protein>
    <submittedName>
        <fullName evidence="2">Uroporphyrinogen-III synthase</fullName>
    </submittedName>
</protein>
<dbReference type="Gene3D" id="3.40.50.10090">
    <property type="match status" value="2"/>
</dbReference>
<name>A0A1I6G0G7_9FLAO</name>
<dbReference type="InterPro" id="IPR039793">
    <property type="entry name" value="UROS/Hem4"/>
</dbReference>
<evidence type="ECO:0000313" key="2">
    <source>
        <dbReference type="EMBL" id="SFR35651.1"/>
    </source>
</evidence>
<evidence type="ECO:0000259" key="1">
    <source>
        <dbReference type="Pfam" id="PF02602"/>
    </source>
</evidence>
<feature type="domain" description="Tetrapyrrole biosynthesis uroporphyrinogen III synthase" evidence="1">
    <location>
        <begin position="51"/>
        <end position="220"/>
    </location>
</feature>
<dbReference type="PANTHER" id="PTHR12390:SF0">
    <property type="entry name" value="UROPORPHYRINOGEN-III SYNTHASE"/>
    <property type="match status" value="1"/>
</dbReference>
<dbReference type="OrthoDB" id="1523900at2"/>
<reference evidence="2 3" key="1">
    <citation type="submission" date="2016-10" db="EMBL/GenBank/DDBJ databases">
        <authorList>
            <person name="de Groot N.N."/>
        </authorList>
    </citation>
    <scope>NUCLEOTIDE SEQUENCE [LARGE SCALE GENOMIC DNA]</scope>
    <source>
        <strain evidence="2 3">DSM 21019</strain>
    </source>
</reference>
<organism evidence="2 3">
    <name type="scientific">Robiginitalea myxolifaciens</name>
    <dbReference type="NCBI Taxonomy" id="400055"/>
    <lineage>
        <taxon>Bacteria</taxon>
        <taxon>Pseudomonadati</taxon>
        <taxon>Bacteroidota</taxon>
        <taxon>Flavobacteriia</taxon>
        <taxon>Flavobacteriales</taxon>
        <taxon>Flavobacteriaceae</taxon>
        <taxon>Robiginitalea</taxon>
    </lineage>
</organism>
<dbReference type="InterPro" id="IPR036108">
    <property type="entry name" value="4pyrrol_syn_uPrphyn_synt_sf"/>
</dbReference>
<dbReference type="GO" id="GO:0005829">
    <property type="term" value="C:cytosol"/>
    <property type="evidence" value="ECO:0007669"/>
    <property type="project" value="TreeGrafter"/>
</dbReference>
<dbReference type="AlphaFoldDB" id="A0A1I6G0G7"/>
<proteinExistence type="predicted"/>